<keyword evidence="2" id="KW-0540">Nuclease</keyword>
<organism evidence="2 3">
    <name type="scientific">Stenotrophomonas riyadhensis</name>
    <dbReference type="NCBI Taxonomy" id="2859893"/>
    <lineage>
        <taxon>Bacteria</taxon>
        <taxon>Pseudomonadati</taxon>
        <taxon>Pseudomonadota</taxon>
        <taxon>Gammaproteobacteria</taxon>
        <taxon>Lysobacterales</taxon>
        <taxon>Lysobacteraceae</taxon>
        <taxon>Stenotrophomonas</taxon>
    </lineage>
</organism>
<gene>
    <name evidence="2" type="ORF">KYJ44_19550</name>
</gene>
<dbReference type="GO" id="GO:0004519">
    <property type="term" value="F:endonuclease activity"/>
    <property type="evidence" value="ECO:0007669"/>
    <property type="project" value="UniProtKB-KW"/>
</dbReference>
<evidence type="ECO:0000313" key="2">
    <source>
        <dbReference type="EMBL" id="MCV0326514.1"/>
    </source>
</evidence>
<keyword evidence="2" id="KW-0378">Hydrolase</keyword>
<comment type="caution">
    <text evidence="2">The sequence shown here is derived from an EMBL/GenBank/DDBJ whole genome shotgun (WGS) entry which is preliminary data.</text>
</comment>
<dbReference type="EMBL" id="JAHWBK010000015">
    <property type="protein sequence ID" value="MCV0326514.1"/>
    <property type="molecule type" value="Genomic_DNA"/>
</dbReference>
<sequence length="299" mass="33951">MNQKKTFEASAKGGFLWSPKKKTDGHRSAFYENMTLVRPGDVVFAFADKQIRALAIVSGAHAEMARPESFKTADSDWNNDGWMVPVQYQLVEVPLEVRNHMDLLGQHLPYKYAPIKASGKANEAYLCPVPEGMAEDLLDLLNTDREELRQWREEVPISSAIRSIQNDETLSTTQKKQLINARVGQGKFRSSVCEIEPMCRVTGTTNPNFLIASHIKRWADSDNHERLDGNNGLMLAPHIDRLFDRWLISFTDDGVMIFSEALPDGIRAQWGLEQKIAPKPFNAEQLRYLQGHRERLVSI</sequence>
<reference evidence="2 3" key="1">
    <citation type="submission" date="2021-07" db="EMBL/GenBank/DDBJ databases">
        <title>Clinical implication of Pseudomonas aeruginosa: further insight on the antimicrobial resistance.</title>
        <authorList>
            <person name="Macori G."/>
            <person name="Fanning S."/>
            <person name="Alqahtani A."/>
        </authorList>
    </citation>
    <scope>NUCLEOTIDE SEQUENCE [LARGE SCALE GENOMIC DNA]</scope>
    <source>
        <strain evidence="2 3">CFS3442</strain>
    </source>
</reference>
<feature type="domain" description="HNH nuclease" evidence="1">
    <location>
        <begin position="199"/>
        <end position="250"/>
    </location>
</feature>
<dbReference type="RefSeq" id="WP_197612530.1">
    <property type="nucleotide sequence ID" value="NZ_JAHWBK010000015.1"/>
</dbReference>
<dbReference type="InterPro" id="IPR003615">
    <property type="entry name" value="HNH_nuc"/>
</dbReference>
<proteinExistence type="predicted"/>
<keyword evidence="2" id="KW-0255">Endonuclease</keyword>
<evidence type="ECO:0000259" key="1">
    <source>
        <dbReference type="Pfam" id="PF13391"/>
    </source>
</evidence>
<accession>A0ABT2XKP4</accession>
<evidence type="ECO:0000313" key="3">
    <source>
        <dbReference type="Proteomes" id="UP001208054"/>
    </source>
</evidence>
<dbReference type="Proteomes" id="UP001208054">
    <property type="component" value="Unassembled WGS sequence"/>
</dbReference>
<dbReference type="Pfam" id="PF13391">
    <property type="entry name" value="HNH_2"/>
    <property type="match status" value="1"/>
</dbReference>
<name>A0ABT2XKP4_9GAMM</name>
<protein>
    <submittedName>
        <fullName evidence="2">HNH endonuclease</fullName>
    </submittedName>
</protein>
<keyword evidence="3" id="KW-1185">Reference proteome</keyword>